<dbReference type="InterPro" id="IPR036249">
    <property type="entry name" value="Thioredoxin-like_sf"/>
</dbReference>
<evidence type="ECO:0000256" key="2">
    <source>
        <dbReference type="ARBA" id="ARBA00022748"/>
    </source>
</evidence>
<dbReference type="PANTHER" id="PTHR42852:SF6">
    <property type="entry name" value="THIOL:DISULFIDE INTERCHANGE PROTEIN DSBE"/>
    <property type="match status" value="1"/>
</dbReference>
<dbReference type="CDD" id="cd02966">
    <property type="entry name" value="TlpA_like_family"/>
    <property type="match status" value="1"/>
</dbReference>
<dbReference type="InterPro" id="IPR013766">
    <property type="entry name" value="Thioredoxin_domain"/>
</dbReference>
<accession>A0ABZ2Z2I7</accession>
<name>A0ABZ2Z2I7_9BACT</name>
<keyword evidence="2" id="KW-0201">Cytochrome c-type biogenesis</keyword>
<evidence type="ECO:0000256" key="1">
    <source>
        <dbReference type="ARBA" id="ARBA00004196"/>
    </source>
</evidence>
<dbReference type="PROSITE" id="PS51352">
    <property type="entry name" value="THIOREDOXIN_2"/>
    <property type="match status" value="1"/>
</dbReference>
<gene>
    <name evidence="6" type="ORF">WJU22_26185</name>
</gene>
<organism evidence="6 7">
    <name type="scientific">Chitinophaga caseinilytica</name>
    <dbReference type="NCBI Taxonomy" id="2267521"/>
    <lineage>
        <taxon>Bacteria</taxon>
        <taxon>Pseudomonadati</taxon>
        <taxon>Bacteroidota</taxon>
        <taxon>Chitinophagia</taxon>
        <taxon>Chitinophagales</taxon>
        <taxon>Chitinophagaceae</taxon>
        <taxon>Chitinophaga</taxon>
    </lineage>
</organism>
<keyword evidence="3" id="KW-1015">Disulfide bond</keyword>
<evidence type="ECO:0000256" key="3">
    <source>
        <dbReference type="ARBA" id="ARBA00023157"/>
    </source>
</evidence>
<feature type="domain" description="Thioredoxin" evidence="5">
    <location>
        <begin position="349"/>
        <end position="509"/>
    </location>
</feature>
<evidence type="ECO:0000313" key="7">
    <source>
        <dbReference type="Proteomes" id="UP001449657"/>
    </source>
</evidence>
<dbReference type="Proteomes" id="UP001449657">
    <property type="component" value="Chromosome"/>
</dbReference>
<dbReference type="RefSeq" id="WP_341841105.1">
    <property type="nucleotide sequence ID" value="NZ_CP149792.1"/>
</dbReference>
<keyword evidence="7" id="KW-1185">Reference proteome</keyword>
<evidence type="ECO:0000256" key="4">
    <source>
        <dbReference type="ARBA" id="ARBA00023284"/>
    </source>
</evidence>
<dbReference type="EMBL" id="CP150096">
    <property type="protein sequence ID" value="WZN46382.1"/>
    <property type="molecule type" value="Genomic_DNA"/>
</dbReference>
<proteinExistence type="predicted"/>
<dbReference type="Gene3D" id="3.40.30.10">
    <property type="entry name" value="Glutaredoxin"/>
    <property type="match status" value="1"/>
</dbReference>
<protein>
    <submittedName>
        <fullName evidence="6">TlpA disulfide reductase family protein</fullName>
    </submittedName>
</protein>
<dbReference type="InterPro" id="IPR013740">
    <property type="entry name" value="Redoxin"/>
</dbReference>
<dbReference type="SUPFAM" id="SSF52833">
    <property type="entry name" value="Thioredoxin-like"/>
    <property type="match status" value="1"/>
</dbReference>
<dbReference type="PANTHER" id="PTHR42852">
    <property type="entry name" value="THIOL:DISULFIDE INTERCHANGE PROTEIN DSBE"/>
    <property type="match status" value="1"/>
</dbReference>
<evidence type="ECO:0000259" key="5">
    <source>
        <dbReference type="PROSITE" id="PS51352"/>
    </source>
</evidence>
<evidence type="ECO:0000313" key="6">
    <source>
        <dbReference type="EMBL" id="WZN46382.1"/>
    </source>
</evidence>
<dbReference type="Pfam" id="PF08534">
    <property type="entry name" value="Redoxin"/>
    <property type="match status" value="1"/>
</dbReference>
<dbReference type="InterPro" id="IPR050553">
    <property type="entry name" value="Thioredoxin_ResA/DsbE_sf"/>
</dbReference>
<keyword evidence="4" id="KW-0676">Redox-active center</keyword>
<comment type="subcellular location">
    <subcellularLocation>
        <location evidence="1">Cell envelope</location>
    </subcellularLocation>
</comment>
<sequence>MNKFLFAIWLIGCGFQGYAQPAGTDTAAFGPLRFREDSITIIGTYKNFRFSPGSYFKVSYQDWVTAREVTFSAPIDEAGKFRIRFPLPVETQLFIDYDRLYEVNLGIPGETVYLQADMNNYQVPDSIGGSYRKSVAWLGKWSAAQYKGTHAKMHNEILAWHRHQARLVLPDYPDGTWEPQFPSTQAYLDTMAGIFRGNMKDFSSYAKSRKLESRTRQYIEANIRYDAAYALTQSYYSIARSDKQAVFPAYFTTTDTIASLRHGAPYLTRNYIVVLRDIRGHSQSHARKLKLDPDSAYRAWVRHPIEYDLTTTWLASQAFKAGKTLDETALSTLRSQVKEPFLLQKVTERNEAQKAIEANEKLLAGTRLITEFPHLKSAEEIFQHITSPYRGKVIYLDVWGTWCGPCIEMFQYMPAIKKQYAEKDVVFIYLANHTPETAWKNAIKLHGITGANVVHYRMPETMQAMFEKGYQLRTFPSFLLIDRDGKLVTGRAPWPRHTENLHAAINKLL</sequence>
<reference evidence="6 7" key="1">
    <citation type="submission" date="2024-03" db="EMBL/GenBank/DDBJ databases">
        <title>Chitinophaga caseinilytica sp. nov., a casein hydrolysing bacterium isolated from forest soil.</title>
        <authorList>
            <person name="Lee D.S."/>
            <person name="Han D.M."/>
            <person name="Baek J.H."/>
            <person name="Choi D.G."/>
            <person name="Jeon J.H."/>
            <person name="Jeon C.O."/>
        </authorList>
    </citation>
    <scope>NUCLEOTIDE SEQUENCE [LARGE SCALE GENOMIC DNA]</scope>
    <source>
        <strain evidence="6 7">KACC 19118</strain>
    </source>
</reference>